<dbReference type="Pfam" id="PF02826">
    <property type="entry name" value="2-Hacid_dh_C"/>
    <property type="match status" value="1"/>
</dbReference>
<feature type="domain" description="D-isomer specific 2-hydroxyacid dehydrogenase NAD-binding" evidence="6">
    <location>
        <begin position="114"/>
        <end position="286"/>
    </location>
</feature>
<accession>C1N7Z0</accession>
<keyword evidence="3" id="KW-0520">NAD</keyword>
<dbReference type="eggNOG" id="KOG0067">
    <property type="taxonomic scope" value="Eukaryota"/>
</dbReference>
<dbReference type="SUPFAM" id="SSF51735">
    <property type="entry name" value="NAD(P)-binding Rossmann-fold domains"/>
    <property type="match status" value="1"/>
</dbReference>
<keyword evidence="8" id="KW-1185">Reference proteome</keyword>
<evidence type="ECO:0000256" key="3">
    <source>
        <dbReference type="ARBA" id="ARBA00023027"/>
    </source>
</evidence>
<gene>
    <name evidence="7" type="ORF">MICPUCDRAFT_11004</name>
</gene>
<dbReference type="InterPro" id="IPR006139">
    <property type="entry name" value="D-isomer_2_OHA_DH_cat_dom"/>
</dbReference>
<dbReference type="KEGG" id="mpp:MICPUCDRAFT_11004"/>
<name>C1N7Z0_MICPC</name>
<proteinExistence type="inferred from homology"/>
<feature type="domain" description="D-isomer specific 2-hydroxyacid dehydrogenase catalytic" evidence="5">
    <location>
        <begin position="35"/>
        <end position="313"/>
    </location>
</feature>
<dbReference type="STRING" id="564608.C1N7Z0"/>
<dbReference type="InterPro" id="IPR050418">
    <property type="entry name" value="D-iso_2-hydroxyacid_DH_PdxB"/>
</dbReference>
<dbReference type="SUPFAM" id="SSF52283">
    <property type="entry name" value="Formate/glycerate dehydrogenase catalytic domain-like"/>
    <property type="match status" value="1"/>
</dbReference>
<sequence>LVNAARLDFDAKLDLSKIADACGGASCLTRHDDSTPSPAVIATRATNHDIVITKEVPVDVHLLPPSVKLICEAGTGYNNVDLDAAKRRGIVVCNVPTYSTDAVAHLVVTHVLNFSASIVHQQRVLARGDRSNFAGPKLTHAHDEVGGKTIGLVGGTGAIGAKVADIAAALGMKTLVWSRRATTTARWEAARSLHDLLERSDYVSVHCPLNAETRHLIDAVALGKMKKTAYLINTARGGVVCEEDLVDALKKGTIAGAGLDVQETEPPPEDSPLYTLPNVILTPHIGWKRVETRQRLMDMVAENIAAFLDGKPVNVV</sequence>
<dbReference type="AlphaFoldDB" id="C1N7Z0"/>
<evidence type="ECO:0000313" key="8">
    <source>
        <dbReference type="Proteomes" id="UP000001876"/>
    </source>
</evidence>
<dbReference type="Proteomes" id="UP000001876">
    <property type="component" value="Unassembled WGS sequence"/>
</dbReference>
<dbReference type="PANTHER" id="PTHR43761">
    <property type="entry name" value="D-ISOMER SPECIFIC 2-HYDROXYACID DEHYDROGENASE FAMILY PROTEIN (AFU_ORTHOLOGUE AFUA_1G13630)"/>
    <property type="match status" value="1"/>
</dbReference>
<reference evidence="7 8" key="1">
    <citation type="journal article" date="2009" name="Science">
        <title>Green evolution and dynamic adaptations revealed by genomes of the marine picoeukaryotes Micromonas.</title>
        <authorList>
            <person name="Worden A.Z."/>
            <person name="Lee J.H."/>
            <person name="Mock T."/>
            <person name="Rouze P."/>
            <person name="Simmons M.P."/>
            <person name="Aerts A.L."/>
            <person name="Allen A.E."/>
            <person name="Cuvelier M.L."/>
            <person name="Derelle E."/>
            <person name="Everett M.V."/>
            <person name="Foulon E."/>
            <person name="Grimwood J."/>
            <person name="Gundlach H."/>
            <person name="Henrissat B."/>
            <person name="Napoli C."/>
            <person name="McDonald S.M."/>
            <person name="Parker M.S."/>
            <person name="Rombauts S."/>
            <person name="Salamov A."/>
            <person name="Von Dassow P."/>
            <person name="Badger J.H."/>
            <person name="Coutinho P.M."/>
            <person name="Demir E."/>
            <person name="Dubchak I."/>
            <person name="Gentemann C."/>
            <person name="Eikrem W."/>
            <person name="Gready J.E."/>
            <person name="John U."/>
            <person name="Lanier W."/>
            <person name="Lindquist E.A."/>
            <person name="Lucas S."/>
            <person name="Mayer K.F."/>
            <person name="Moreau H."/>
            <person name="Not F."/>
            <person name="Otillar R."/>
            <person name="Panaud O."/>
            <person name="Pangilinan J."/>
            <person name="Paulsen I."/>
            <person name="Piegu B."/>
            <person name="Poliakov A."/>
            <person name="Robbens S."/>
            <person name="Schmutz J."/>
            <person name="Toulza E."/>
            <person name="Wyss T."/>
            <person name="Zelensky A."/>
            <person name="Zhou K."/>
            <person name="Armbrust E.V."/>
            <person name="Bhattacharya D."/>
            <person name="Goodenough U.W."/>
            <person name="Van de Peer Y."/>
            <person name="Grigoriev I.V."/>
        </authorList>
    </citation>
    <scope>NUCLEOTIDE SEQUENCE [LARGE SCALE GENOMIC DNA]</scope>
    <source>
        <strain evidence="7 8">CCMP1545</strain>
    </source>
</reference>
<evidence type="ECO:0000256" key="4">
    <source>
        <dbReference type="RuleBase" id="RU003719"/>
    </source>
</evidence>
<evidence type="ECO:0000259" key="6">
    <source>
        <dbReference type="Pfam" id="PF02826"/>
    </source>
</evidence>
<dbReference type="RefSeq" id="XP_003063990.1">
    <property type="nucleotide sequence ID" value="XM_003063944.1"/>
</dbReference>
<comment type="similarity">
    <text evidence="1 4">Belongs to the D-isomer specific 2-hydroxyacid dehydrogenase family.</text>
</comment>
<dbReference type="Gene3D" id="3.40.50.720">
    <property type="entry name" value="NAD(P)-binding Rossmann-like Domain"/>
    <property type="match status" value="2"/>
</dbReference>
<dbReference type="GeneID" id="9689619"/>
<dbReference type="GO" id="GO:0016616">
    <property type="term" value="F:oxidoreductase activity, acting on the CH-OH group of donors, NAD or NADP as acceptor"/>
    <property type="evidence" value="ECO:0007669"/>
    <property type="project" value="InterPro"/>
</dbReference>
<feature type="non-terminal residue" evidence="7">
    <location>
        <position position="1"/>
    </location>
</feature>
<evidence type="ECO:0000256" key="2">
    <source>
        <dbReference type="ARBA" id="ARBA00023002"/>
    </source>
</evidence>
<dbReference type="GO" id="GO:0051287">
    <property type="term" value="F:NAD binding"/>
    <property type="evidence" value="ECO:0007669"/>
    <property type="project" value="InterPro"/>
</dbReference>
<evidence type="ECO:0000259" key="5">
    <source>
        <dbReference type="Pfam" id="PF00389"/>
    </source>
</evidence>
<dbReference type="FunFam" id="3.40.50.720:FF:000203">
    <property type="entry name" value="D-3-phosphoglycerate dehydrogenase (SerA)"/>
    <property type="match status" value="1"/>
</dbReference>
<keyword evidence="2 4" id="KW-0560">Oxidoreductase</keyword>
<dbReference type="OMA" id="PNVIMAP"/>
<dbReference type="InterPro" id="IPR036291">
    <property type="entry name" value="NAD(P)-bd_dom_sf"/>
</dbReference>
<dbReference type="EMBL" id="GG663750">
    <property type="protein sequence ID" value="EEH51612.1"/>
    <property type="molecule type" value="Genomic_DNA"/>
</dbReference>
<evidence type="ECO:0000256" key="1">
    <source>
        <dbReference type="ARBA" id="ARBA00005854"/>
    </source>
</evidence>
<dbReference type="OrthoDB" id="9991913at2759"/>
<protein>
    <submittedName>
        <fullName evidence="7">Predicted protein</fullName>
    </submittedName>
</protein>
<dbReference type="Pfam" id="PF00389">
    <property type="entry name" value="2-Hacid_dh"/>
    <property type="match status" value="1"/>
</dbReference>
<dbReference type="PANTHER" id="PTHR43761:SF1">
    <property type="entry name" value="D-ISOMER SPECIFIC 2-HYDROXYACID DEHYDROGENASE CATALYTIC DOMAIN-CONTAINING PROTEIN-RELATED"/>
    <property type="match status" value="1"/>
</dbReference>
<dbReference type="InterPro" id="IPR006140">
    <property type="entry name" value="D-isomer_DH_NAD-bd"/>
</dbReference>
<feature type="non-terminal residue" evidence="7">
    <location>
        <position position="316"/>
    </location>
</feature>
<organism evidence="8">
    <name type="scientific">Micromonas pusilla (strain CCMP1545)</name>
    <name type="common">Picoplanktonic green alga</name>
    <dbReference type="NCBI Taxonomy" id="564608"/>
    <lineage>
        <taxon>Eukaryota</taxon>
        <taxon>Viridiplantae</taxon>
        <taxon>Chlorophyta</taxon>
        <taxon>Mamiellophyceae</taxon>
        <taxon>Mamiellales</taxon>
        <taxon>Mamiellaceae</taxon>
        <taxon>Micromonas</taxon>
    </lineage>
</organism>
<evidence type="ECO:0000313" key="7">
    <source>
        <dbReference type="EMBL" id="EEH51612.1"/>
    </source>
</evidence>